<name>A0ABT4DU83_9BACL</name>
<gene>
    <name evidence="2" type="ORF">M5X09_08250</name>
</gene>
<feature type="domain" description="YbaK/aminoacyl-tRNA synthetase-associated" evidence="1">
    <location>
        <begin position="28"/>
        <end position="143"/>
    </location>
</feature>
<dbReference type="SUPFAM" id="SSF55826">
    <property type="entry name" value="YbaK/ProRS associated domain"/>
    <property type="match status" value="1"/>
</dbReference>
<dbReference type="PANTHER" id="PTHR30411:SF1">
    <property type="entry name" value="CYTOPLASMIC PROTEIN"/>
    <property type="match status" value="1"/>
</dbReference>
<organism evidence="2 3">
    <name type="scientific">Paenibacillus apiarius</name>
    <dbReference type="NCBI Taxonomy" id="46240"/>
    <lineage>
        <taxon>Bacteria</taxon>
        <taxon>Bacillati</taxon>
        <taxon>Bacillota</taxon>
        <taxon>Bacilli</taxon>
        <taxon>Bacillales</taxon>
        <taxon>Paenibacillaceae</taxon>
        <taxon>Paenibacillus</taxon>
    </lineage>
</organism>
<keyword evidence="3" id="KW-1185">Reference proteome</keyword>
<evidence type="ECO:0000259" key="1">
    <source>
        <dbReference type="Pfam" id="PF04073"/>
    </source>
</evidence>
<dbReference type="Proteomes" id="UP001207626">
    <property type="component" value="Unassembled WGS sequence"/>
</dbReference>
<proteinExistence type="predicted"/>
<protein>
    <submittedName>
        <fullName evidence="2">YbaK/EbsC family protein</fullName>
    </submittedName>
</protein>
<dbReference type="InterPro" id="IPR036754">
    <property type="entry name" value="YbaK/aa-tRNA-synt-asso_dom_sf"/>
</dbReference>
<dbReference type="Gene3D" id="3.90.960.10">
    <property type="entry name" value="YbaK/aminoacyl-tRNA synthetase-associated domain"/>
    <property type="match status" value="1"/>
</dbReference>
<comment type="caution">
    <text evidence="2">The sequence shown here is derived from an EMBL/GenBank/DDBJ whole genome shotgun (WGS) entry which is preliminary data.</text>
</comment>
<sequence length="155" mass="17107">MMNRFEQKMIEFIASQQLKAEHLVLAQSCHSVKEAAIAVNGSEDQFVKNICMIDNEGRLIVAIVHGEDRASTSRVGKALGIDRPRLAEEAEVLERTGYPAGGVPSFGYDALFLIDPKVTEMEFIYTGGGSPNSLVRIEVEEMLNVNAGKILRIRK</sequence>
<reference evidence="2 3" key="1">
    <citation type="submission" date="2022-05" db="EMBL/GenBank/DDBJ databases">
        <title>Genome Sequencing of Bee-Associated Microbes.</title>
        <authorList>
            <person name="Dunlap C."/>
        </authorList>
    </citation>
    <scope>NUCLEOTIDE SEQUENCE [LARGE SCALE GENOMIC DNA]</scope>
    <source>
        <strain evidence="2 3">NRRL NRS-1438</strain>
    </source>
</reference>
<dbReference type="PANTHER" id="PTHR30411">
    <property type="entry name" value="CYTOPLASMIC PROTEIN"/>
    <property type="match status" value="1"/>
</dbReference>
<dbReference type="EMBL" id="JAMDLW010000009">
    <property type="protein sequence ID" value="MCY9519673.1"/>
    <property type="molecule type" value="Genomic_DNA"/>
</dbReference>
<evidence type="ECO:0000313" key="2">
    <source>
        <dbReference type="EMBL" id="MCY9519673.1"/>
    </source>
</evidence>
<dbReference type="InterPro" id="IPR007214">
    <property type="entry name" value="YbaK/aa-tRNA-synth-assoc-dom"/>
</dbReference>
<dbReference type="CDD" id="cd04332">
    <property type="entry name" value="YbaK_like"/>
    <property type="match status" value="1"/>
</dbReference>
<dbReference type="Pfam" id="PF04073">
    <property type="entry name" value="tRNA_edit"/>
    <property type="match status" value="1"/>
</dbReference>
<accession>A0ABT4DU83</accession>
<evidence type="ECO:0000313" key="3">
    <source>
        <dbReference type="Proteomes" id="UP001207626"/>
    </source>
</evidence>